<dbReference type="PANTHER" id="PTHR48194:SF1">
    <property type="entry name" value="INTEGRATOR COMPLEX SUBUNIT 10-LIKE PROTEIN"/>
    <property type="match status" value="1"/>
</dbReference>
<feature type="compositionally biased region" description="Acidic residues" evidence="1">
    <location>
        <begin position="619"/>
        <end position="629"/>
    </location>
</feature>
<evidence type="ECO:0000313" key="2">
    <source>
        <dbReference type="EMBL" id="QGN14727.1"/>
    </source>
</evidence>
<proteinExistence type="predicted"/>
<feature type="compositionally biased region" description="Basic and acidic residues" evidence="1">
    <location>
        <begin position="665"/>
        <end position="675"/>
    </location>
</feature>
<feature type="compositionally biased region" description="Polar residues" evidence="1">
    <location>
        <begin position="720"/>
        <end position="729"/>
    </location>
</feature>
<dbReference type="Proteomes" id="UP000422736">
    <property type="component" value="Chromosome 2"/>
</dbReference>
<sequence length="1213" mass="139523">MVVNKSLYRLVREDAEQNEFALVEKVFLALFTTVPGKSITSGLIKVAMGQHEEDCSDLKSCDPCWQNLYKSWRCNRHILDLFLNWMIMIETDEIDLSKYSRPTFKNALRFLLLGADPGFTVPLWDESNLVEEYLQHASPLIQKQLLAMNGERMAHIISKYRRLYEFCGVFSVFDVDPQFQDYYALKCLPNSGIALLEKYCTVILDSRTMDNDIRPFLMEQFEALFAAGILPTSMVSSTIMSTMTDAAASASASASSSQCILPDIKHWLPKKEPPKKQPLEGPFPMFEALGLDQFNTPLMLPQFSLLISFSHPKNHPPPNDKNIISLDLLHEMYIGALSKHISKLSICYQPIWRDLACSNLEIIITRILVYLKLWDYEQLQEIEIRTESDPESCFENLSEWVPNNITYADVEIYYMVLAMCFYSLYKLNSDQLPKLNPSLPLLLRAWKCLTTILMIGLELDRYQESQVNYRTPVVVRSIIRSASAVRALVATILNGHMDKRAHDFKHEPFSAFMSPHGRKVCNGALFTSQLALFTALWPLNDDFEETVDLINEVQRGDRIDEDVRYMFDYEYYDFNDADIDRLDEDDAMFLSTKQELEDRKRFRLLRGFYKRCHCKFSNDDEEEDGDDRESIENNDTNNDNDYDENNNNTNNNNNNSNNNNNNYNDKNRNNRDNRNGVDLNDDEEDENGFTLDVFKRIIASGNKTRLTPRPENQEQERTSKNSAVSSESQGPGKHLKQNIDASLTNPHINSKGEDWRDIPRGSNLYYNENFSFATKVLKDGMLWGLKTLSLGTLQKDESLELIRGIATVVRVEQEQLLAKRFGKTSEFFDSTEVEVTSEEIIEATFKNGSKENLSFIPWNESLGWKILDELLMSHNHRRLLIYRLAHAHHSYDSVHYIYELLFGLRGNTLKKYESESSKNKQLDFASGVNMGSFDRCADIEFSRQGVIQLSVIEKKMLLQEFFMTIIRSVHNGWKHAESQDTTIPAAQRMANKEFLAPAVYMKACILGMVKMVCFILEELLNDKEYEFVAQEDYVFELESFLTTWSSLSPEACSVYSLLKAKMTGRSPGNSEKDDTSALDLEEYEQSLSIDLSRVDLDSVETATGLSDTYNFKGRTIPMKSIAKQFSRILPVDIIEGKPAEKVYKYLSNTYPLTASAPVYGKEVIEYHDEILPMDPKNDHLLYREFLALFGINYMDVLESQQQEAEEESDDIII</sequence>
<reference evidence="2 3" key="2">
    <citation type="submission" date="2019-11" db="EMBL/GenBank/DDBJ databases">
        <authorList>
            <person name="Lu H."/>
        </authorList>
    </citation>
    <scope>NUCLEOTIDE SEQUENCE [LARGE SCALE GENOMIC DNA]</scope>
    <source>
        <strain evidence="2 3">FIM1</strain>
    </source>
</reference>
<feature type="compositionally biased region" description="Polar residues" evidence="1">
    <location>
        <begin position="739"/>
        <end position="748"/>
    </location>
</feature>
<gene>
    <name evidence="2" type="primary">CAF130</name>
    <name evidence="2" type="ORF">FIM1_1395</name>
</gene>
<feature type="region of interest" description="Disordered" evidence="1">
    <location>
        <begin position="618"/>
        <end position="685"/>
    </location>
</feature>
<name>A0ABX6ESL0_KLUMA</name>
<feature type="region of interest" description="Disordered" evidence="1">
    <location>
        <begin position="701"/>
        <end position="754"/>
    </location>
</feature>
<keyword evidence="3" id="KW-1185">Reference proteome</keyword>
<dbReference type="EMBL" id="CP015055">
    <property type="protein sequence ID" value="QGN14727.1"/>
    <property type="molecule type" value="Genomic_DNA"/>
</dbReference>
<organism evidence="2 3">
    <name type="scientific">Kluyveromyces marxianus</name>
    <name type="common">Yeast</name>
    <name type="synonym">Candida kefyr</name>
    <dbReference type="NCBI Taxonomy" id="4911"/>
    <lineage>
        <taxon>Eukaryota</taxon>
        <taxon>Fungi</taxon>
        <taxon>Dikarya</taxon>
        <taxon>Ascomycota</taxon>
        <taxon>Saccharomycotina</taxon>
        <taxon>Saccharomycetes</taxon>
        <taxon>Saccharomycetales</taxon>
        <taxon>Saccharomycetaceae</taxon>
        <taxon>Kluyveromyces</taxon>
    </lineage>
</organism>
<evidence type="ECO:0000256" key="1">
    <source>
        <dbReference type="SAM" id="MobiDB-lite"/>
    </source>
</evidence>
<reference evidence="2 3" key="1">
    <citation type="submission" date="2016-03" db="EMBL/GenBank/DDBJ databases">
        <title>How can Kluyveromyces marxianus grow so fast - potential evolutionary course in Saccharomyces Complex revealed by comparative genomics.</title>
        <authorList>
            <person name="Mo W."/>
            <person name="Lu W."/>
            <person name="Yang X."/>
            <person name="Qi J."/>
            <person name="Lv H."/>
        </authorList>
    </citation>
    <scope>NUCLEOTIDE SEQUENCE [LARGE SCALE GENOMIC DNA]</scope>
    <source>
        <strain evidence="2 3">FIM1</strain>
    </source>
</reference>
<feature type="compositionally biased region" description="Low complexity" evidence="1">
    <location>
        <begin position="645"/>
        <end position="664"/>
    </location>
</feature>
<evidence type="ECO:0000313" key="3">
    <source>
        <dbReference type="Proteomes" id="UP000422736"/>
    </source>
</evidence>
<dbReference type="InterPro" id="IPR053129">
    <property type="entry name" value="Integrator_complex_assoc"/>
</dbReference>
<protein>
    <submittedName>
        <fullName evidence="2">Protein CAF130</fullName>
    </submittedName>
</protein>
<dbReference type="PANTHER" id="PTHR48194">
    <property type="entry name" value="FINGER PROTEIN, PUTATIVE-RELATED"/>
    <property type="match status" value="1"/>
</dbReference>
<accession>A0ABX6ESL0</accession>